<organism evidence="2 3">
    <name type="scientific">Paenibacillus algorifonticola</name>
    <dbReference type="NCBI Taxonomy" id="684063"/>
    <lineage>
        <taxon>Bacteria</taxon>
        <taxon>Bacillati</taxon>
        <taxon>Bacillota</taxon>
        <taxon>Bacilli</taxon>
        <taxon>Bacillales</taxon>
        <taxon>Paenibacillaceae</taxon>
        <taxon>Paenibacillus</taxon>
    </lineage>
</organism>
<dbReference type="Proteomes" id="UP000183410">
    <property type="component" value="Unassembled WGS sequence"/>
</dbReference>
<dbReference type="EMBL" id="FONN01000001">
    <property type="protein sequence ID" value="SFE20645.1"/>
    <property type="molecule type" value="Genomic_DNA"/>
</dbReference>
<sequence length="285" mass="32423">MHATYASHNHHHYRTYPMKGWQAQPHHAAMHMKIQPAESQQPLTFVLIHGAWADASFWDETAAELRKMGHIVYTPEYPGHGKDPNKAVTHAMLSRSIADFIIAHHLRHIVLVGHSFGGSLVQKVAELVPDRLKRLVFFNAFVLNDGEMVADEFPPAAQALFQQLRESSKDDTIMLPFPFFREAFVNLASLGLAKHMYSQISPEPAGPSYERLDLKKFYSLTTPRSYLYLTEDNVMPQDNQMYGWHPHMSGRLGLFRLIKGHGDHLSTAKTEPLMLAQKLYEAGRD</sequence>
<name>A0A1I1YM31_9BACL</name>
<evidence type="ECO:0000259" key="1">
    <source>
        <dbReference type="Pfam" id="PF12697"/>
    </source>
</evidence>
<evidence type="ECO:0000313" key="2">
    <source>
        <dbReference type="EMBL" id="SFE20645.1"/>
    </source>
</evidence>
<dbReference type="InterPro" id="IPR052897">
    <property type="entry name" value="Sec-Metab_Biosynth_Hydrolase"/>
</dbReference>
<dbReference type="RefSeq" id="WP_331458074.1">
    <property type="nucleotide sequence ID" value="NZ_FONN01000001.1"/>
</dbReference>
<keyword evidence="3" id="KW-1185">Reference proteome</keyword>
<feature type="domain" description="AB hydrolase-1" evidence="1">
    <location>
        <begin position="45"/>
        <end position="238"/>
    </location>
</feature>
<evidence type="ECO:0000313" key="3">
    <source>
        <dbReference type="Proteomes" id="UP000183410"/>
    </source>
</evidence>
<dbReference type="PANTHER" id="PTHR37017">
    <property type="entry name" value="AB HYDROLASE-1 DOMAIN-CONTAINING PROTEIN-RELATED"/>
    <property type="match status" value="1"/>
</dbReference>
<keyword evidence="2" id="KW-0378">Hydrolase</keyword>
<proteinExistence type="predicted"/>
<dbReference type="Gene3D" id="3.40.50.1820">
    <property type="entry name" value="alpha/beta hydrolase"/>
    <property type="match status" value="1"/>
</dbReference>
<reference evidence="3" key="1">
    <citation type="submission" date="2016-10" db="EMBL/GenBank/DDBJ databases">
        <authorList>
            <person name="Varghese N."/>
            <person name="Submissions S."/>
        </authorList>
    </citation>
    <scope>NUCLEOTIDE SEQUENCE [LARGE SCALE GENOMIC DNA]</scope>
    <source>
        <strain evidence="3">CGMCC 1.10223</strain>
    </source>
</reference>
<dbReference type="SUPFAM" id="SSF53474">
    <property type="entry name" value="alpha/beta-Hydrolases"/>
    <property type="match status" value="1"/>
</dbReference>
<gene>
    <name evidence="2" type="ORF">SAMN04487969_101640</name>
</gene>
<dbReference type="GO" id="GO:0016787">
    <property type="term" value="F:hydrolase activity"/>
    <property type="evidence" value="ECO:0007669"/>
    <property type="project" value="UniProtKB-KW"/>
</dbReference>
<accession>A0A1I1YM31</accession>
<dbReference type="Pfam" id="PF12697">
    <property type="entry name" value="Abhydrolase_6"/>
    <property type="match status" value="1"/>
</dbReference>
<protein>
    <submittedName>
        <fullName evidence="2">Alpha/beta hydrolase family protein</fullName>
    </submittedName>
</protein>
<dbReference type="AlphaFoldDB" id="A0A1I1YM31"/>
<dbReference type="InterPro" id="IPR029058">
    <property type="entry name" value="AB_hydrolase_fold"/>
</dbReference>
<dbReference type="PANTHER" id="PTHR37017:SF11">
    <property type="entry name" value="ESTERASE_LIPASE_THIOESTERASE DOMAIN-CONTAINING PROTEIN"/>
    <property type="match status" value="1"/>
</dbReference>
<dbReference type="InterPro" id="IPR000073">
    <property type="entry name" value="AB_hydrolase_1"/>
</dbReference>